<accession>A0AA39VWZ9</accession>
<evidence type="ECO:0000313" key="4">
    <source>
        <dbReference type="Proteomes" id="UP001168877"/>
    </source>
</evidence>
<proteinExistence type="predicted"/>
<feature type="compositionally biased region" description="Pro residues" evidence="1">
    <location>
        <begin position="62"/>
        <end position="72"/>
    </location>
</feature>
<dbReference type="PANTHER" id="PTHR37706">
    <property type="entry name" value="TRANSMEMBRANE PROTEIN"/>
    <property type="match status" value="1"/>
</dbReference>
<evidence type="ECO:0000313" key="3">
    <source>
        <dbReference type="EMBL" id="KAK0595887.1"/>
    </source>
</evidence>
<feature type="transmembrane region" description="Helical" evidence="2">
    <location>
        <begin position="88"/>
        <end position="106"/>
    </location>
</feature>
<dbReference type="PANTHER" id="PTHR37706:SF2">
    <property type="entry name" value="TRANSMEMBRANE PROTEIN"/>
    <property type="match status" value="1"/>
</dbReference>
<organism evidence="3 4">
    <name type="scientific">Acer saccharum</name>
    <name type="common">Sugar maple</name>
    <dbReference type="NCBI Taxonomy" id="4024"/>
    <lineage>
        <taxon>Eukaryota</taxon>
        <taxon>Viridiplantae</taxon>
        <taxon>Streptophyta</taxon>
        <taxon>Embryophyta</taxon>
        <taxon>Tracheophyta</taxon>
        <taxon>Spermatophyta</taxon>
        <taxon>Magnoliopsida</taxon>
        <taxon>eudicotyledons</taxon>
        <taxon>Gunneridae</taxon>
        <taxon>Pentapetalae</taxon>
        <taxon>rosids</taxon>
        <taxon>malvids</taxon>
        <taxon>Sapindales</taxon>
        <taxon>Sapindaceae</taxon>
        <taxon>Hippocastanoideae</taxon>
        <taxon>Acereae</taxon>
        <taxon>Acer</taxon>
    </lineage>
</organism>
<evidence type="ECO:0000256" key="1">
    <source>
        <dbReference type="SAM" id="MobiDB-lite"/>
    </source>
</evidence>
<sequence length="122" mass="13910">MAGILSPTSTRLKPPLLTYFHTNPSPPSISSPFHHHLHRPSLPSLRTTPHPQRLRPCLAATPGPPQFDPPPQNDSSLIKGFSRIQDRVRIFLAVLFWMSLFFWYSVWDKSNGGPKKGSRFRR</sequence>
<name>A0AA39VWZ9_ACESA</name>
<feature type="region of interest" description="Disordered" evidence="1">
    <location>
        <begin position="40"/>
        <end position="74"/>
    </location>
</feature>
<protein>
    <recommendedName>
        <fullName evidence="5">Transmembrane protein</fullName>
    </recommendedName>
</protein>
<reference evidence="3" key="2">
    <citation type="submission" date="2023-06" db="EMBL/GenBank/DDBJ databases">
        <authorList>
            <person name="Swenson N.G."/>
            <person name="Wegrzyn J.L."/>
            <person name="Mcevoy S.L."/>
        </authorList>
    </citation>
    <scope>NUCLEOTIDE SEQUENCE</scope>
    <source>
        <strain evidence="3">NS2018</strain>
        <tissue evidence="3">Leaf</tissue>
    </source>
</reference>
<dbReference type="Proteomes" id="UP001168877">
    <property type="component" value="Unassembled WGS sequence"/>
</dbReference>
<comment type="caution">
    <text evidence="3">The sequence shown here is derived from an EMBL/GenBank/DDBJ whole genome shotgun (WGS) entry which is preliminary data.</text>
</comment>
<dbReference type="AlphaFoldDB" id="A0AA39VWZ9"/>
<evidence type="ECO:0000256" key="2">
    <source>
        <dbReference type="SAM" id="Phobius"/>
    </source>
</evidence>
<keyword evidence="4" id="KW-1185">Reference proteome</keyword>
<reference evidence="3" key="1">
    <citation type="journal article" date="2022" name="Plant J.">
        <title>Strategies of tolerance reflected in two North American maple genomes.</title>
        <authorList>
            <person name="McEvoy S.L."/>
            <person name="Sezen U.U."/>
            <person name="Trouern-Trend A."/>
            <person name="McMahon S.M."/>
            <person name="Schaberg P.G."/>
            <person name="Yang J."/>
            <person name="Wegrzyn J.L."/>
            <person name="Swenson N.G."/>
        </authorList>
    </citation>
    <scope>NUCLEOTIDE SEQUENCE</scope>
    <source>
        <strain evidence="3">NS2018</strain>
    </source>
</reference>
<keyword evidence="2" id="KW-0472">Membrane</keyword>
<dbReference type="EMBL" id="JAUESC010000004">
    <property type="protein sequence ID" value="KAK0595887.1"/>
    <property type="molecule type" value="Genomic_DNA"/>
</dbReference>
<evidence type="ECO:0008006" key="5">
    <source>
        <dbReference type="Google" id="ProtNLM"/>
    </source>
</evidence>
<gene>
    <name evidence="3" type="ORF">LWI29_010889</name>
</gene>
<keyword evidence="2" id="KW-1133">Transmembrane helix</keyword>
<keyword evidence="2" id="KW-0812">Transmembrane</keyword>